<organism evidence="1 2">
    <name type="scientific">Bacteroides fragilis</name>
    <dbReference type="NCBI Taxonomy" id="817"/>
    <lineage>
        <taxon>Bacteria</taxon>
        <taxon>Pseudomonadati</taxon>
        <taxon>Bacteroidota</taxon>
        <taxon>Bacteroidia</taxon>
        <taxon>Bacteroidales</taxon>
        <taxon>Bacteroidaceae</taxon>
        <taxon>Bacteroides</taxon>
    </lineage>
</organism>
<dbReference type="AlphaFoldDB" id="A0A412XR91"/>
<sequence length="89" mass="10402">MKEYHNIDFSFLPSFELLELNNRLLPLSDFYLSASEMHRVVWVGYKLSFEVYIHFVMNEIPVIPVTCSLSSKKLLSEGLEYDPGDKEIQ</sequence>
<proteinExistence type="predicted"/>
<accession>A0A412XR91</accession>
<name>A0A412XR91_BACFG</name>
<comment type="caution">
    <text evidence="1">The sequence shown here is derived from an EMBL/GenBank/DDBJ whole genome shotgun (WGS) entry which is preliminary data.</text>
</comment>
<dbReference type="EMBL" id="QRZH01000030">
    <property type="protein sequence ID" value="RGV47685.1"/>
    <property type="molecule type" value="Genomic_DNA"/>
</dbReference>
<gene>
    <name evidence="1" type="ORF">DWW08_22155</name>
</gene>
<dbReference type="Proteomes" id="UP000286270">
    <property type="component" value="Unassembled WGS sequence"/>
</dbReference>
<evidence type="ECO:0000313" key="1">
    <source>
        <dbReference type="EMBL" id="RGV47685.1"/>
    </source>
</evidence>
<protein>
    <submittedName>
        <fullName evidence="1">Uncharacterized protein</fullName>
    </submittedName>
</protein>
<reference evidence="1 2" key="1">
    <citation type="submission" date="2018-08" db="EMBL/GenBank/DDBJ databases">
        <title>A genome reference for cultivated species of the human gut microbiota.</title>
        <authorList>
            <person name="Zou Y."/>
            <person name="Xue W."/>
            <person name="Luo G."/>
        </authorList>
    </citation>
    <scope>NUCLEOTIDE SEQUENCE [LARGE SCALE GENOMIC DNA]</scope>
    <source>
        <strain evidence="1 2">AF14-26</strain>
    </source>
</reference>
<evidence type="ECO:0000313" key="2">
    <source>
        <dbReference type="Proteomes" id="UP000286270"/>
    </source>
</evidence>